<dbReference type="OrthoDB" id="202840at2759"/>
<keyword evidence="4" id="KW-0413">Isomerase</keyword>
<dbReference type="GO" id="GO:0004364">
    <property type="term" value="F:glutathione transferase activity"/>
    <property type="evidence" value="ECO:0007669"/>
    <property type="project" value="TreeGrafter"/>
</dbReference>
<evidence type="ECO:0000259" key="2">
    <source>
        <dbReference type="PROSITE" id="PS50404"/>
    </source>
</evidence>
<dbReference type="InterPro" id="IPR036249">
    <property type="entry name" value="Thioredoxin-like_sf"/>
</dbReference>
<dbReference type="Pfam" id="PF13417">
    <property type="entry name" value="GST_N_3"/>
    <property type="match status" value="1"/>
</dbReference>
<evidence type="ECO:0000313" key="5">
    <source>
        <dbReference type="Proteomes" id="UP000054560"/>
    </source>
</evidence>
<dbReference type="SUPFAM" id="SSF52833">
    <property type="entry name" value="Thioredoxin-like"/>
    <property type="match status" value="1"/>
</dbReference>
<dbReference type="SUPFAM" id="SSF47616">
    <property type="entry name" value="GST C-terminal domain-like"/>
    <property type="match status" value="1"/>
</dbReference>
<dbReference type="PROSITE" id="PS50405">
    <property type="entry name" value="GST_CTER"/>
    <property type="match status" value="1"/>
</dbReference>
<dbReference type="STRING" id="667725.A0A0L0FTY1"/>
<dbReference type="InterPro" id="IPR005955">
    <property type="entry name" value="GST_Zeta"/>
</dbReference>
<dbReference type="CDD" id="cd03191">
    <property type="entry name" value="GST_C_Zeta"/>
    <property type="match status" value="1"/>
</dbReference>
<evidence type="ECO:0000259" key="3">
    <source>
        <dbReference type="PROSITE" id="PS50405"/>
    </source>
</evidence>
<feature type="domain" description="GST N-terminal" evidence="2">
    <location>
        <begin position="4"/>
        <end position="85"/>
    </location>
</feature>
<gene>
    <name evidence="4" type="ORF">SARC_08224</name>
</gene>
<dbReference type="SFLD" id="SFLDS00019">
    <property type="entry name" value="Glutathione_Transferase_(cytos"/>
    <property type="match status" value="1"/>
</dbReference>
<evidence type="ECO:0000256" key="1">
    <source>
        <dbReference type="ARBA" id="ARBA00010007"/>
    </source>
</evidence>
<accession>A0A0L0FTY1</accession>
<dbReference type="PROSITE" id="PS51354">
    <property type="entry name" value="GLUTAREDOXIN_2"/>
    <property type="match status" value="1"/>
</dbReference>
<dbReference type="InterPro" id="IPR040079">
    <property type="entry name" value="Glutathione_S-Trfase"/>
</dbReference>
<dbReference type="GO" id="GO:0005739">
    <property type="term" value="C:mitochondrion"/>
    <property type="evidence" value="ECO:0007669"/>
    <property type="project" value="TreeGrafter"/>
</dbReference>
<protein>
    <submittedName>
        <fullName evidence="4">Maleylacetoacetate isomerase</fullName>
    </submittedName>
</protein>
<proteinExistence type="inferred from homology"/>
<name>A0A0L0FTY1_9EUKA</name>
<dbReference type="GO" id="GO:0006559">
    <property type="term" value="P:L-phenylalanine catabolic process"/>
    <property type="evidence" value="ECO:0007669"/>
    <property type="project" value="TreeGrafter"/>
</dbReference>
<dbReference type="RefSeq" id="XP_014153280.1">
    <property type="nucleotide sequence ID" value="XM_014297805.1"/>
</dbReference>
<dbReference type="InterPro" id="IPR004045">
    <property type="entry name" value="Glutathione_S-Trfase_N"/>
</dbReference>
<sequence>MTTADLVLYSYFRSSCSWRVRSALAWKNLNYEYEAVNLLKGEQLGDEYNSTASAPLVPTLKHGDVSIGQSIAIIEYLEEVFPERPLLPANDPAKRALIREIACMIGCDIQPVQNLRVLKYVGAERKMDHGKHWISKGFEALEKKLSLTAGKYCVGDSVTMADMFLPAQVYNAKRFDVDMSAFPTITKVNDALSILDEFERSRPANQPDCPEDLRATC</sequence>
<dbReference type="PANTHER" id="PTHR42673:SF4">
    <property type="entry name" value="MALEYLACETOACETATE ISOMERASE"/>
    <property type="match status" value="1"/>
</dbReference>
<dbReference type="InterPro" id="IPR010987">
    <property type="entry name" value="Glutathione-S-Trfase_C-like"/>
</dbReference>
<dbReference type="AlphaFoldDB" id="A0A0L0FTY1"/>
<dbReference type="SFLD" id="SFLDG00358">
    <property type="entry name" value="Main_(cytGST)"/>
    <property type="match status" value="1"/>
</dbReference>
<dbReference type="GeneID" id="25908728"/>
<organism evidence="4 5">
    <name type="scientific">Sphaeroforma arctica JP610</name>
    <dbReference type="NCBI Taxonomy" id="667725"/>
    <lineage>
        <taxon>Eukaryota</taxon>
        <taxon>Ichthyosporea</taxon>
        <taxon>Ichthyophonida</taxon>
        <taxon>Sphaeroforma</taxon>
    </lineage>
</organism>
<dbReference type="Gene3D" id="3.40.30.10">
    <property type="entry name" value="Glutaredoxin"/>
    <property type="match status" value="1"/>
</dbReference>
<feature type="domain" description="GST C-terminal" evidence="3">
    <location>
        <begin position="91"/>
        <end position="211"/>
    </location>
</feature>
<dbReference type="CDD" id="cd03042">
    <property type="entry name" value="GST_N_Zeta"/>
    <property type="match status" value="1"/>
</dbReference>
<dbReference type="EMBL" id="KQ242317">
    <property type="protein sequence ID" value="KNC79378.1"/>
    <property type="molecule type" value="Genomic_DNA"/>
</dbReference>
<dbReference type="NCBIfam" id="TIGR01262">
    <property type="entry name" value="maiA"/>
    <property type="match status" value="1"/>
</dbReference>
<dbReference type="PROSITE" id="PS50404">
    <property type="entry name" value="GST_NTER"/>
    <property type="match status" value="1"/>
</dbReference>
<reference evidence="4 5" key="1">
    <citation type="submission" date="2011-02" db="EMBL/GenBank/DDBJ databases">
        <title>The Genome Sequence of Sphaeroforma arctica JP610.</title>
        <authorList>
            <consortium name="The Broad Institute Genome Sequencing Platform"/>
            <person name="Russ C."/>
            <person name="Cuomo C."/>
            <person name="Young S.K."/>
            <person name="Zeng Q."/>
            <person name="Gargeya S."/>
            <person name="Alvarado L."/>
            <person name="Berlin A."/>
            <person name="Chapman S.B."/>
            <person name="Chen Z."/>
            <person name="Freedman E."/>
            <person name="Gellesch M."/>
            <person name="Goldberg J."/>
            <person name="Griggs A."/>
            <person name="Gujja S."/>
            <person name="Heilman E."/>
            <person name="Heiman D."/>
            <person name="Howarth C."/>
            <person name="Mehta T."/>
            <person name="Neiman D."/>
            <person name="Pearson M."/>
            <person name="Roberts A."/>
            <person name="Saif S."/>
            <person name="Shea T."/>
            <person name="Shenoy N."/>
            <person name="Sisk P."/>
            <person name="Stolte C."/>
            <person name="Sykes S."/>
            <person name="White J."/>
            <person name="Yandava C."/>
            <person name="Burger G."/>
            <person name="Gray M.W."/>
            <person name="Holland P.W.H."/>
            <person name="King N."/>
            <person name="Lang F.B.F."/>
            <person name="Roger A.J."/>
            <person name="Ruiz-Trillo I."/>
            <person name="Haas B."/>
            <person name="Nusbaum C."/>
            <person name="Birren B."/>
        </authorList>
    </citation>
    <scope>NUCLEOTIDE SEQUENCE [LARGE SCALE GENOMIC DNA]</scope>
    <source>
        <strain evidence="4 5">JP610</strain>
    </source>
</reference>
<dbReference type="InterPro" id="IPR034330">
    <property type="entry name" value="GST_Zeta_C"/>
</dbReference>
<dbReference type="eggNOG" id="KOG0868">
    <property type="taxonomic scope" value="Eukaryota"/>
</dbReference>
<keyword evidence="5" id="KW-1185">Reference proteome</keyword>
<dbReference type="Gene3D" id="1.20.1050.10">
    <property type="match status" value="1"/>
</dbReference>
<comment type="similarity">
    <text evidence="1">Belongs to the GST superfamily. Zeta family.</text>
</comment>
<dbReference type="GO" id="GO:0006749">
    <property type="term" value="P:glutathione metabolic process"/>
    <property type="evidence" value="ECO:0007669"/>
    <property type="project" value="TreeGrafter"/>
</dbReference>
<evidence type="ECO:0000313" key="4">
    <source>
        <dbReference type="EMBL" id="KNC79378.1"/>
    </source>
</evidence>
<dbReference type="FunFam" id="1.20.1050.10:FF:000010">
    <property type="entry name" value="Maleylacetoacetate isomerase isoform 1"/>
    <property type="match status" value="1"/>
</dbReference>
<dbReference type="PANTHER" id="PTHR42673">
    <property type="entry name" value="MALEYLACETOACETATE ISOMERASE"/>
    <property type="match status" value="1"/>
</dbReference>
<dbReference type="InterPro" id="IPR034333">
    <property type="entry name" value="GST_Zeta_N"/>
</dbReference>
<dbReference type="InterPro" id="IPR036282">
    <property type="entry name" value="Glutathione-S-Trfase_C_sf"/>
</dbReference>
<dbReference type="Proteomes" id="UP000054560">
    <property type="component" value="Unassembled WGS sequence"/>
</dbReference>
<dbReference type="GO" id="GO:0016034">
    <property type="term" value="F:maleylacetoacetate isomerase activity"/>
    <property type="evidence" value="ECO:0007669"/>
    <property type="project" value="TreeGrafter"/>
</dbReference>